<organism evidence="3 4">
    <name type="scientific">Microbulbifer harenosus</name>
    <dbReference type="NCBI Taxonomy" id="2576840"/>
    <lineage>
        <taxon>Bacteria</taxon>
        <taxon>Pseudomonadati</taxon>
        <taxon>Pseudomonadota</taxon>
        <taxon>Gammaproteobacteria</taxon>
        <taxon>Cellvibrionales</taxon>
        <taxon>Microbulbiferaceae</taxon>
        <taxon>Microbulbifer</taxon>
    </lineage>
</organism>
<dbReference type="Pfam" id="PF01261">
    <property type="entry name" value="AP_endonuc_2"/>
    <property type="match status" value="1"/>
</dbReference>
<dbReference type="InterPro" id="IPR036237">
    <property type="entry name" value="Xyl_isomerase-like_sf"/>
</dbReference>
<keyword evidence="1" id="KW-0812">Transmembrane</keyword>
<proteinExistence type="predicted"/>
<feature type="transmembrane region" description="Helical" evidence="1">
    <location>
        <begin position="20"/>
        <end position="39"/>
    </location>
</feature>
<protein>
    <submittedName>
        <fullName evidence="3">Sugar phosphate isomerase/epimerase</fullName>
    </submittedName>
</protein>
<keyword evidence="1" id="KW-1133">Transmembrane helix</keyword>
<dbReference type="InterPro" id="IPR013022">
    <property type="entry name" value="Xyl_isomerase-like_TIM-brl"/>
</dbReference>
<dbReference type="PANTHER" id="PTHR12110">
    <property type="entry name" value="HYDROXYPYRUVATE ISOMERASE"/>
    <property type="match status" value="1"/>
</dbReference>
<name>A0ABY2UEE2_9GAMM</name>
<evidence type="ECO:0000313" key="4">
    <source>
        <dbReference type="Proteomes" id="UP000306791"/>
    </source>
</evidence>
<keyword evidence="1" id="KW-0472">Membrane</keyword>
<dbReference type="InterPro" id="IPR050312">
    <property type="entry name" value="IolE/XylAMocC-like"/>
</dbReference>
<keyword evidence="4" id="KW-1185">Reference proteome</keyword>
<gene>
    <name evidence="3" type="ORF">FDY93_16170</name>
</gene>
<comment type="caution">
    <text evidence="3">The sequence shown here is derived from an EMBL/GenBank/DDBJ whole genome shotgun (WGS) entry which is preliminary data.</text>
</comment>
<feature type="domain" description="Xylose isomerase-like TIM barrel" evidence="2">
    <location>
        <begin position="67"/>
        <end position="258"/>
    </location>
</feature>
<sequence length="294" mass="32991">MTDNNKAKIKQDLRMSRRQLLYLGAGLGLMAIPGLSPLAKPAPQKKIGLQLYTLRDLMAKSVPETLKLAAGIGYREVEFAGYYDHKPEVLRGILDSEGLTAPSAHAPLESLQKDFEPLIEAAQILGHKYIVVPYLSDEQRGTGIDTYKRLAEQFNILGERCSKAGLKFAYHNHAFEFDKVDGQIPYHVLLEETDPQHVYMELDLYWTAKAGRDPLEYFRKYPGCFPLWHVKDMDDKGDFTDVGRGVIDFPPIFAAAGMAGLEHGFVERDQTDDLINTIRQGYKGMKQLASLAEA</sequence>
<evidence type="ECO:0000313" key="3">
    <source>
        <dbReference type="EMBL" id="TLM75230.1"/>
    </source>
</evidence>
<dbReference type="GO" id="GO:0016853">
    <property type="term" value="F:isomerase activity"/>
    <property type="evidence" value="ECO:0007669"/>
    <property type="project" value="UniProtKB-KW"/>
</dbReference>
<dbReference type="Gene3D" id="3.20.20.150">
    <property type="entry name" value="Divalent-metal-dependent TIM barrel enzymes"/>
    <property type="match status" value="1"/>
</dbReference>
<dbReference type="PANTHER" id="PTHR12110:SF41">
    <property type="entry name" value="INOSOSE DEHYDRATASE"/>
    <property type="match status" value="1"/>
</dbReference>
<keyword evidence="3" id="KW-0413">Isomerase</keyword>
<accession>A0ABY2UEE2</accession>
<evidence type="ECO:0000256" key="1">
    <source>
        <dbReference type="SAM" id="Phobius"/>
    </source>
</evidence>
<reference evidence="3 4" key="1">
    <citation type="submission" date="2019-05" db="EMBL/GenBank/DDBJ databases">
        <title>Microbulbifer harenosus sp. nov., an alginate-degrading bacterium isolated from coastal sand.</title>
        <authorList>
            <person name="Huang H."/>
            <person name="Mo K."/>
            <person name="Bao S."/>
        </authorList>
    </citation>
    <scope>NUCLEOTIDE SEQUENCE [LARGE SCALE GENOMIC DNA]</scope>
    <source>
        <strain evidence="3 4">HB161719</strain>
    </source>
</reference>
<dbReference type="PROSITE" id="PS51318">
    <property type="entry name" value="TAT"/>
    <property type="match status" value="1"/>
</dbReference>
<dbReference type="RefSeq" id="WP_138236801.1">
    <property type="nucleotide sequence ID" value="NZ_CP185860.1"/>
</dbReference>
<dbReference type="SUPFAM" id="SSF51658">
    <property type="entry name" value="Xylose isomerase-like"/>
    <property type="match status" value="1"/>
</dbReference>
<evidence type="ECO:0000259" key="2">
    <source>
        <dbReference type="Pfam" id="PF01261"/>
    </source>
</evidence>
<dbReference type="Proteomes" id="UP000306791">
    <property type="component" value="Unassembled WGS sequence"/>
</dbReference>
<dbReference type="InterPro" id="IPR006311">
    <property type="entry name" value="TAT_signal"/>
</dbReference>
<dbReference type="EMBL" id="VANI01000018">
    <property type="protein sequence ID" value="TLM75230.1"/>
    <property type="molecule type" value="Genomic_DNA"/>
</dbReference>